<dbReference type="SUPFAM" id="SSF48403">
    <property type="entry name" value="Ankyrin repeat"/>
    <property type="match status" value="1"/>
</dbReference>
<dbReference type="AlphaFoldDB" id="A0A835YXV6"/>
<dbReference type="Proteomes" id="UP000664859">
    <property type="component" value="Unassembled WGS sequence"/>
</dbReference>
<dbReference type="InterPro" id="IPR052050">
    <property type="entry name" value="SecEffector_AnkRepeat"/>
</dbReference>
<evidence type="ECO:0008006" key="4">
    <source>
        <dbReference type="Google" id="ProtNLM"/>
    </source>
</evidence>
<feature type="region of interest" description="Disordered" evidence="1">
    <location>
        <begin position="1"/>
        <end position="56"/>
    </location>
</feature>
<dbReference type="PANTHER" id="PTHR46586">
    <property type="entry name" value="ANKYRIN REPEAT-CONTAINING PROTEIN"/>
    <property type="match status" value="1"/>
</dbReference>
<evidence type="ECO:0000256" key="1">
    <source>
        <dbReference type="SAM" id="MobiDB-lite"/>
    </source>
</evidence>
<dbReference type="EMBL" id="JAFCMP010000490">
    <property type="protein sequence ID" value="KAG5179149.1"/>
    <property type="molecule type" value="Genomic_DNA"/>
</dbReference>
<dbReference type="InterPro" id="IPR036770">
    <property type="entry name" value="Ankyrin_rpt-contain_sf"/>
</dbReference>
<gene>
    <name evidence="2" type="ORF">JKP88DRAFT_280485</name>
</gene>
<name>A0A835YXV6_9STRA</name>
<dbReference type="PANTHER" id="PTHR46586:SF3">
    <property type="entry name" value="ANKYRIN REPEAT-CONTAINING PROTEIN"/>
    <property type="match status" value="1"/>
</dbReference>
<reference evidence="2" key="1">
    <citation type="submission" date="2021-02" db="EMBL/GenBank/DDBJ databases">
        <title>First Annotated Genome of the Yellow-green Alga Tribonema minus.</title>
        <authorList>
            <person name="Mahan K.M."/>
        </authorList>
    </citation>
    <scope>NUCLEOTIDE SEQUENCE</scope>
    <source>
        <strain evidence="2">UTEX B ZZ1240</strain>
    </source>
</reference>
<protein>
    <recommendedName>
        <fullName evidence="4">Ankyrin repeat domain-containing protein</fullName>
    </recommendedName>
</protein>
<evidence type="ECO:0000313" key="3">
    <source>
        <dbReference type="Proteomes" id="UP000664859"/>
    </source>
</evidence>
<sequence length="581" mass="63155">MSGVTLDKTSNQEQHPPADKRAGSKRGSRGSGSSKAKRARAAAEAPAAPRGTPLSSAAKNAGWLARGDAVNLLAAHLVPRTLSLPASCGGRGKKLDAPPPKHAPGPASRILEFIGPGHYATIACCVELEDLYREMFGVETDLRLTLGTVSPQQPDTNKAEAWERQRHVARWAPLQKRRDVNKLIVCAAQNGNWDMALDAHARGRVFNTHFTWTATMLNAAIAHGQVAFLHEALRRWFHLGTNDLCDTAAKHGQLGALELLRSRQPPAPWGTSTVKLACDNGHLAIAAWLINHNCPVDDTVAVSAAAQGSVPLLTRLRELRCPMWPDTCAAAARHGHLAALQYLRTEHVAMDELTSAAAARGGHCAVDESACEEAGRGGQVSALQYLKRRGVLWGETVRLAAHYGQLPLLRTAHELEAPFEGSACKAAAQEQRLEVLRWLRAIGCPWDGSECETAAREGRMKVLQCLHELEAPFDASVCKAAAQAGRLEVLQWLRAIGCPFDESACEAAVREGHLEVLQWLRAVRCPFDKSACEAAAQEGHLEVLQWLRAVRCPWDADACERVATTDDMLEWVQEQRLLEAV</sequence>
<dbReference type="OrthoDB" id="75611at2759"/>
<accession>A0A835YXV6</accession>
<keyword evidence="3" id="KW-1185">Reference proteome</keyword>
<organism evidence="2 3">
    <name type="scientific">Tribonema minus</name>
    <dbReference type="NCBI Taxonomy" id="303371"/>
    <lineage>
        <taxon>Eukaryota</taxon>
        <taxon>Sar</taxon>
        <taxon>Stramenopiles</taxon>
        <taxon>Ochrophyta</taxon>
        <taxon>PX clade</taxon>
        <taxon>Xanthophyceae</taxon>
        <taxon>Tribonematales</taxon>
        <taxon>Tribonemataceae</taxon>
        <taxon>Tribonema</taxon>
    </lineage>
</organism>
<comment type="caution">
    <text evidence="2">The sequence shown here is derived from an EMBL/GenBank/DDBJ whole genome shotgun (WGS) entry which is preliminary data.</text>
</comment>
<proteinExistence type="predicted"/>
<evidence type="ECO:0000313" key="2">
    <source>
        <dbReference type="EMBL" id="KAG5179149.1"/>
    </source>
</evidence>
<dbReference type="Gene3D" id="1.25.40.20">
    <property type="entry name" value="Ankyrin repeat-containing domain"/>
    <property type="match status" value="1"/>
</dbReference>
<feature type="compositionally biased region" description="Low complexity" evidence="1">
    <location>
        <begin position="42"/>
        <end position="51"/>
    </location>
</feature>